<dbReference type="GO" id="GO:1990625">
    <property type="term" value="P:negative regulation of cytoplasmic translational initiation in response to stress"/>
    <property type="evidence" value="ECO:0007669"/>
    <property type="project" value="TreeGrafter"/>
</dbReference>
<evidence type="ECO:0000259" key="6">
    <source>
        <dbReference type="PROSITE" id="PS50011"/>
    </source>
</evidence>
<dbReference type="Pfam" id="PF00069">
    <property type="entry name" value="Pkinase"/>
    <property type="match status" value="1"/>
</dbReference>
<evidence type="ECO:0000256" key="4">
    <source>
        <dbReference type="ARBA" id="ARBA00022840"/>
    </source>
</evidence>
<dbReference type="GO" id="GO:0005829">
    <property type="term" value="C:cytosol"/>
    <property type="evidence" value="ECO:0007669"/>
    <property type="project" value="TreeGrafter"/>
</dbReference>
<dbReference type="InterPro" id="IPR000719">
    <property type="entry name" value="Prot_kinase_dom"/>
</dbReference>
<evidence type="ECO:0000256" key="2">
    <source>
        <dbReference type="ARBA" id="ARBA00022741"/>
    </source>
</evidence>
<keyword evidence="7" id="KW-0396">Initiation factor</keyword>
<keyword evidence="5" id="KW-0812">Transmembrane</keyword>
<dbReference type="InterPro" id="IPR011009">
    <property type="entry name" value="Kinase-like_dom_sf"/>
</dbReference>
<dbReference type="Gene3D" id="1.10.510.10">
    <property type="entry name" value="Transferase(Phosphotransferase) domain 1"/>
    <property type="match status" value="1"/>
</dbReference>
<dbReference type="InterPro" id="IPR050339">
    <property type="entry name" value="CC_SR_Kinase"/>
</dbReference>
<feature type="transmembrane region" description="Helical" evidence="5">
    <location>
        <begin position="323"/>
        <end position="343"/>
    </location>
</feature>
<feature type="transmembrane region" description="Helical" evidence="5">
    <location>
        <begin position="408"/>
        <end position="427"/>
    </location>
</feature>
<evidence type="ECO:0000313" key="7">
    <source>
        <dbReference type="EMBL" id="OXA39490.1"/>
    </source>
</evidence>
<evidence type="ECO:0000313" key="8">
    <source>
        <dbReference type="Proteomes" id="UP000198287"/>
    </source>
</evidence>
<dbReference type="GO" id="GO:0005524">
    <property type="term" value="F:ATP binding"/>
    <property type="evidence" value="ECO:0007669"/>
    <property type="project" value="UniProtKB-KW"/>
</dbReference>
<dbReference type="EMBL" id="LNIX01000038">
    <property type="protein sequence ID" value="OXA39490.1"/>
    <property type="molecule type" value="Genomic_DNA"/>
</dbReference>
<dbReference type="AlphaFoldDB" id="A0A226D363"/>
<keyword evidence="7" id="KW-0648">Protein biosynthesis</keyword>
<name>A0A226D363_FOLCA</name>
<keyword evidence="8" id="KW-1185">Reference proteome</keyword>
<keyword evidence="4" id="KW-0067">ATP-binding</keyword>
<gene>
    <name evidence="7" type="ORF">Fcan01_25714</name>
</gene>
<reference evidence="7 8" key="1">
    <citation type="submission" date="2015-12" db="EMBL/GenBank/DDBJ databases">
        <title>The genome of Folsomia candida.</title>
        <authorList>
            <person name="Faddeeva A."/>
            <person name="Derks M.F."/>
            <person name="Anvar Y."/>
            <person name="Smit S."/>
            <person name="Van Straalen N."/>
            <person name="Roelofs D."/>
        </authorList>
    </citation>
    <scope>NUCLEOTIDE SEQUENCE [LARGE SCALE GENOMIC DNA]</scope>
    <source>
        <strain evidence="7 8">VU population</strain>
        <tissue evidence="7">Whole body</tissue>
    </source>
</reference>
<keyword evidence="3 7" id="KW-0418">Kinase</keyword>
<dbReference type="PANTHER" id="PTHR11042:SF136">
    <property type="entry name" value="EIF-2-ALPHA KINASE GCN2"/>
    <property type="match status" value="1"/>
</dbReference>
<keyword evidence="2" id="KW-0547">Nucleotide-binding</keyword>
<feature type="transmembrane region" description="Helical" evidence="5">
    <location>
        <begin position="281"/>
        <end position="303"/>
    </location>
</feature>
<feature type="domain" description="Protein kinase" evidence="6">
    <location>
        <begin position="1"/>
        <end position="234"/>
    </location>
</feature>
<feature type="transmembrane region" description="Helical" evidence="5">
    <location>
        <begin position="214"/>
        <end position="237"/>
    </location>
</feature>
<keyword evidence="1" id="KW-0808">Transferase</keyword>
<evidence type="ECO:0000256" key="5">
    <source>
        <dbReference type="SAM" id="Phobius"/>
    </source>
</evidence>
<accession>A0A226D363</accession>
<protein>
    <submittedName>
        <fullName evidence="7">Eukaryotic translation initiation factor 2-alpha kinase 1</fullName>
    </submittedName>
</protein>
<dbReference type="SUPFAM" id="SSF56112">
    <property type="entry name" value="Protein kinase-like (PK-like)"/>
    <property type="match status" value="1"/>
</dbReference>
<evidence type="ECO:0000256" key="1">
    <source>
        <dbReference type="ARBA" id="ARBA00022679"/>
    </source>
</evidence>
<keyword evidence="5" id="KW-0472">Membrane</keyword>
<feature type="transmembrane region" description="Helical" evidence="5">
    <location>
        <begin position="174"/>
        <end position="193"/>
    </location>
</feature>
<organism evidence="7 8">
    <name type="scientific">Folsomia candida</name>
    <name type="common">Springtail</name>
    <dbReference type="NCBI Taxonomy" id="158441"/>
    <lineage>
        <taxon>Eukaryota</taxon>
        <taxon>Metazoa</taxon>
        <taxon>Ecdysozoa</taxon>
        <taxon>Arthropoda</taxon>
        <taxon>Hexapoda</taxon>
        <taxon>Collembola</taxon>
        <taxon>Entomobryomorpha</taxon>
        <taxon>Isotomoidea</taxon>
        <taxon>Isotomidae</taxon>
        <taxon>Proisotominae</taxon>
        <taxon>Folsomia</taxon>
    </lineage>
</organism>
<feature type="transmembrane region" description="Helical" evidence="5">
    <location>
        <begin position="439"/>
        <end position="465"/>
    </location>
</feature>
<dbReference type="PANTHER" id="PTHR11042">
    <property type="entry name" value="EUKARYOTIC TRANSLATION INITIATION FACTOR 2-ALPHA KINASE EIF2-ALPHA KINASE -RELATED"/>
    <property type="match status" value="1"/>
</dbReference>
<sequence length="543" mass="61721">MELCSFTLQDSLEEGKMSTDGFEFAAIATDIVAGYSGRGRNVWKIGDFGLTIQMVDEWTSVRTSGIVGTMIYACPEMRAGRSYSTKADMFSLGLIFMEMAQSNWSLDANIRPSFLNSVLNLFHRCGTMAPPYVTSSFGEYAVKFRFFSECPIQWDPRKENLLYKYPSGNFKVKIWHFNMLLTIDTLTHVAFLYDFIQIFRYFATNKPYTDLSKALILAFEGVITVFATVNHVMITFYGNDAVNGWNEIGKVWGNVARWNNPGSPGTSKTLNVDKKQDDTKLLSNVLVVLVRSFATYRFVYLLIQFFLELDPFSFPLRELNEKFQFHSLTLFVIYTIQFVYLWINGFEILATLSLIVLLLLAMLRSVYAALLQESERPFATTPKKINVWIKTHLEAQLALREFATFQELGTLFLMLIGLVVFLVANFVTIKLYDSLPFPVYAFFVSLSFVVALIVNLTLPLAHGLIEVSTELKRIWGASLVGQDGIEAKCVRRRLKGVKPIRIWAGLGSSRMFCLNKETKVQYFEQVIDNTVNVLLSAPATKIK</sequence>
<dbReference type="GO" id="GO:0003743">
    <property type="term" value="F:translation initiation factor activity"/>
    <property type="evidence" value="ECO:0007669"/>
    <property type="project" value="UniProtKB-KW"/>
</dbReference>
<feature type="transmembrane region" description="Helical" evidence="5">
    <location>
        <begin position="349"/>
        <end position="370"/>
    </location>
</feature>
<dbReference type="Proteomes" id="UP000198287">
    <property type="component" value="Unassembled WGS sequence"/>
</dbReference>
<dbReference type="GO" id="GO:0004694">
    <property type="term" value="F:eukaryotic translation initiation factor 2alpha kinase activity"/>
    <property type="evidence" value="ECO:0007669"/>
    <property type="project" value="TreeGrafter"/>
</dbReference>
<keyword evidence="5" id="KW-1133">Transmembrane helix</keyword>
<dbReference type="PROSITE" id="PS50011">
    <property type="entry name" value="PROTEIN_KINASE_DOM"/>
    <property type="match status" value="1"/>
</dbReference>
<proteinExistence type="predicted"/>
<dbReference type="GO" id="GO:0005634">
    <property type="term" value="C:nucleus"/>
    <property type="evidence" value="ECO:0007669"/>
    <property type="project" value="TreeGrafter"/>
</dbReference>
<evidence type="ECO:0000256" key="3">
    <source>
        <dbReference type="ARBA" id="ARBA00022777"/>
    </source>
</evidence>
<comment type="caution">
    <text evidence="7">The sequence shown here is derived from an EMBL/GenBank/DDBJ whole genome shotgun (WGS) entry which is preliminary data.</text>
</comment>